<dbReference type="Gene3D" id="3.40.50.720">
    <property type="entry name" value="NAD(P)-binding Rossmann-like Domain"/>
    <property type="match status" value="1"/>
</dbReference>
<evidence type="ECO:0000313" key="4">
    <source>
        <dbReference type="Proteomes" id="UP000321306"/>
    </source>
</evidence>
<dbReference type="PANTHER" id="PTHR43249">
    <property type="entry name" value="UDP-N-ACETYL-2-AMINO-2-DEOXY-D-GLUCURONATE OXIDASE"/>
    <property type="match status" value="1"/>
</dbReference>
<dbReference type="InterPro" id="IPR055170">
    <property type="entry name" value="GFO_IDH_MocA-like_dom"/>
</dbReference>
<protein>
    <submittedName>
        <fullName evidence="3">Oxidoreductase</fullName>
    </submittedName>
</protein>
<evidence type="ECO:0000259" key="2">
    <source>
        <dbReference type="Pfam" id="PF22725"/>
    </source>
</evidence>
<dbReference type="GO" id="GO:0000166">
    <property type="term" value="F:nucleotide binding"/>
    <property type="evidence" value="ECO:0007669"/>
    <property type="project" value="InterPro"/>
</dbReference>
<accession>A0A511MVL8</accession>
<dbReference type="Proteomes" id="UP000321306">
    <property type="component" value="Unassembled WGS sequence"/>
</dbReference>
<dbReference type="AlphaFoldDB" id="A0A511MVL8"/>
<dbReference type="OrthoDB" id="9815825at2"/>
<dbReference type="InterPro" id="IPR000683">
    <property type="entry name" value="Gfo/Idh/MocA-like_OxRdtase_N"/>
</dbReference>
<name>A0A511MVL8_DEIC1</name>
<dbReference type="Pfam" id="PF22725">
    <property type="entry name" value="GFO_IDH_MocA_C3"/>
    <property type="match status" value="1"/>
</dbReference>
<dbReference type="PANTHER" id="PTHR43249:SF1">
    <property type="entry name" value="D-GLUCOSIDE 3-DEHYDROGENASE"/>
    <property type="match status" value="1"/>
</dbReference>
<comment type="caution">
    <text evidence="3">The sequence shown here is derived from an EMBL/GenBank/DDBJ whole genome shotgun (WGS) entry which is preliminary data.</text>
</comment>
<dbReference type="SUPFAM" id="SSF51735">
    <property type="entry name" value="NAD(P)-binding Rossmann-fold domains"/>
    <property type="match status" value="1"/>
</dbReference>
<dbReference type="SUPFAM" id="SSF55347">
    <property type="entry name" value="Glyceraldehyde-3-phosphate dehydrogenase-like, C-terminal domain"/>
    <property type="match status" value="1"/>
</dbReference>
<sequence>MTTEVKPFRVALIGAGNIAGAHYRGYTAAGAQIVAFAEPFEVTRTRRTAEWAVPGYATVEELLENEDFEAVSICTPNAYHHDLTLKAARAGKHILCEKPLSMSIEQCDEMIEVCREAGVVLQTGHHLRSNLYVEQAKQIIEAGGIGKVTFIRLRQAHDWSGSETVSPAFGSIAQAGGGTMLDNGCHMYDLARHFVGDVKSIFARMATLKYDIEVEDVSVANLEFVSGALGSVENSWTATGWEEGFWIYGTQGVLECQIRNGIPRYMKHITRVGGNRDWSRPDEVTYNFTSEGGHPRQVVNFMRSIRDGQKVICTGEDGRESVRLVLQGYESARTGQPITLV</sequence>
<reference evidence="3 4" key="1">
    <citation type="submission" date="2019-07" db="EMBL/GenBank/DDBJ databases">
        <title>Whole genome shotgun sequence of Deinococcus cellulosilyticus NBRC 106333.</title>
        <authorList>
            <person name="Hosoyama A."/>
            <person name="Uohara A."/>
            <person name="Ohji S."/>
            <person name="Ichikawa N."/>
        </authorList>
    </citation>
    <scope>NUCLEOTIDE SEQUENCE [LARGE SCALE GENOMIC DNA]</scope>
    <source>
        <strain evidence="3 4">NBRC 106333</strain>
    </source>
</reference>
<dbReference type="Pfam" id="PF01408">
    <property type="entry name" value="GFO_IDH_MocA"/>
    <property type="match status" value="1"/>
</dbReference>
<evidence type="ECO:0000313" key="3">
    <source>
        <dbReference type="EMBL" id="GEM44622.1"/>
    </source>
</evidence>
<dbReference type="RefSeq" id="WP_146881769.1">
    <property type="nucleotide sequence ID" value="NZ_BJXB01000001.1"/>
</dbReference>
<gene>
    <name evidence="3" type="ORF">DC3_02570</name>
</gene>
<feature type="domain" description="GFO/IDH/MocA-like oxidoreductase" evidence="2">
    <location>
        <begin position="134"/>
        <end position="255"/>
    </location>
</feature>
<proteinExistence type="predicted"/>
<dbReference type="Gene3D" id="3.30.360.10">
    <property type="entry name" value="Dihydrodipicolinate Reductase, domain 2"/>
    <property type="match status" value="1"/>
</dbReference>
<dbReference type="InterPro" id="IPR052515">
    <property type="entry name" value="Gfo/Idh/MocA_Oxidoreductase"/>
</dbReference>
<dbReference type="EMBL" id="BJXB01000001">
    <property type="protein sequence ID" value="GEM44622.1"/>
    <property type="molecule type" value="Genomic_DNA"/>
</dbReference>
<evidence type="ECO:0000259" key="1">
    <source>
        <dbReference type="Pfam" id="PF01408"/>
    </source>
</evidence>
<keyword evidence="4" id="KW-1185">Reference proteome</keyword>
<organism evidence="3 4">
    <name type="scientific">Deinococcus cellulosilyticus (strain DSM 18568 / NBRC 106333 / KACC 11606 / 5516J-15)</name>
    <dbReference type="NCBI Taxonomy" id="1223518"/>
    <lineage>
        <taxon>Bacteria</taxon>
        <taxon>Thermotogati</taxon>
        <taxon>Deinococcota</taxon>
        <taxon>Deinococci</taxon>
        <taxon>Deinococcales</taxon>
        <taxon>Deinococcaceae</taxon>
        <taxon>Deinococcus</taxon>
    </lineage>
</organism>
<feature type="domain" description="Gfo/Idh/MocA-like oxidoreductase N-terminal" evidence="1">
    <location>
        <begin position="8"/>
        <end position="125"/>
    </location>
</feature>
<dbReference type="InterPro" id="IPR036291">
    <property type="entry name" value="NAD(P)-bd_dom_sf"/>
</dbReference>